<name>A0A0C9UX80_9AGAM</name>
<reference evidence="3 4" key="1">
    <citation type="submission" date="2014-04" db="EMBL/GenBank/DDBJ databases">
        <title>Evolutionary Origins and Diversification of the Mycorrhizal Mutualists.</title>
        <authorList>
            <consortium name="DOE Joint Genome Institute"/>
            <consortium name="Mycorrhizal Genomics Consortium"/>
            <person name="Kohler A."/>
            <person name="Kuo A."/>
            <person name="Nagy L.G."/>
            <person name="Floudas D."/>
            <person name="Copeland A."/>
            <person name="Barry K.W."/>
            <person name="Cichocki N."/>
            <person name="Veneault-Fourrey C."/>
            <person name="LaButti K."/>
            <person name="Lindquist E.A."/>
            <person name="Lipzen A."/>
            <person name="Lundell T."/>
            <person name="Morin E."/>
            <person name="Murat C."/>
            <person name="Riley R."/>
            <person name="Ohm R."/>
            <person name="Sun H."/>
            <person name="Tunlid A."/>
            <person name="Henrissat B."/>
            <person name="Grigoriev I.V."/>
            <person name="Hibbett D.S."/>
            <person name="Martin F."/>
        </authorList>
    </citation>
    <scope>NUCLEOTIDE SEQUENCE [LARGE SCALE GENOMIC DNA]</scope>
    <source>
        <strain evidence="3 4">MD-312</strain>
    </source>
</reference>
<dbReference type="OrthoDB" id="2677454at2759"/>
<keyword evidence="1" id="KW-0812">Transmembrane</keyword>
<keyword evidence="1" id="KW-1133">Transmembrane helix</keyword>
<dbReference type="PANTHER" id="PTHR40465">
    <property type="entry name" value="CHROMOSOME 1, WHOLE GENOME SHOTGUN SEQUENCE"/>
    <property type="match status" value="1"/>
</dbReference>
<feature type="domain" description="DUF6534" evidence="2">
    <location>
        <begin position="174"/>
        <end position="261"/>
    </location>
</feature>
<dbReference type="HOGENOM" id="CLU_046025_5_0_1"/>
<feature type="non-terminal residue" evidence="3">
    <location>
        <position position="1"/>
    </location>
</feature>
<gene>
    <name evidence="3" type="ORF">HYDPIDRAFT_120479</name>
</gene>
<feature type="transmembrane region" description="Helical" evidence="1">
    <location>
        <begin position="236"/>
        <end position="254"/>
    </location>
</feature>
<keyword evidence="1" id="KW-0472">Membrane</keyword>
<proteinExistence type="predicted"/>
<dbReference type="EMBL" id="KN840189">
    <property type="protein sequence ID" value="KIJ57669.1"/>
    <property type="molecule type" value="Genomic_DNA"/>
</dbReference>
<dbReference type="Proteomes" id="UP000053820">
    <property type="component" value="Unassembled WGS sequence"/>
</dbReference>
<evidence type="ECO:0000256" key="1">
    <source>
        <dbReference type="SAM" id="Phobius"/>
    </source>
</evidence>
<evidence type="ECO:0000313" key="3">
    <source>
        <dbReference type="EMBL" id="KIJ57669.1"/>
    </source>
</evidence>
<feature type="transmembrane region" description="Helical" evidence="1">
    <location>
        <begin position="20"/>
        <end position="40"/>
    </location>
</feature>
<organism evidence="3 4">
    <name type="scientific">Hydnomerulius pinastri MD-312</name>
    <dbReference type="NCBI Taxonomy" id="994086"/>
    <lineage>
        <taxon>Eukaryota</taxon>
        <taxon>Fungi</taxon>
        <taxon>Dikarya</taxon>
        <taxon>Basidiomycota</taxon>
        <taxon>Agaricomycotina</taxon>
        <taxon>Agaricomycetes</taxon>
        <taxon>Agaricomycetidae</taxon>
        <taxon>Boletales</taxon>
        <taxon>Boletales incertae sedis</taxon>
        <taxon>Leucogyrophana</taxon>
    </lineage>
</organism>
<dbReference type="InterPro" id="IPR045339">
    <property type="entry name" value="DUF6534"/>
</dbReference>
<dbReference type="AlphaFoldDB" id="A0A0C9UX80"/>
<accession>A0A0C9UX80</accession>
<protein>
    <recommendedName>
        <fullName evidence="2">DUF6534 domain-containing protein</fullName>
    </recommendedName>
</protein>
<evidence type="ECO:0000313" key="4">
    <source>
        <dbReference type="Proteomes" id="UP000053820"/>
    </source>
</evidence>
<feature type="transmembrane region" description="Helical" evidence="1">
    <location>
        <begin position="95"/>
        <end position="113"/>
    </location>
</feature>
<feature type="transmembrane region" description="Helical" evidence="1">
    <location>
        <begin position="125"/>
        <end position="146"/>
    </location>
</feature>
<feature type="transmembrane region" description="Helical" evidence="1">
    <location>
        <begin position="52"/>
        <end position="75"/>
    </location>
</feature>
<sequence length="295" mass="32664">MSAVAPAGVDLGLYTGSSLAGVFACLVLYGSSIMQTFIYYVAYPKDRFAQKLLVAIVFLLDTLHTFLVCAGVWNYIIQDYGDLPNIMVLHAPTPLIVLVTPFVSFLVQSYFVWRIRFLGKGHFKWVFPAVMMPCITLQPALSFYYVAKLLINPAVVDTTNPLMIKVANACNGTAAAVDITITIAMCTFLAMGRTRFNANTDRMLLRLIVISINTGLWTVLFALFSVILHVVFPTNWVYAGFYFPLCTLYCNTLVANFNVRSYARGNDEVYCLPTISASDSDRSDRSGASWNPASV</sequence>
<keyword evidence="4" id="KW-1185">Reference proteome</keyword>
<dbReference type="PANTHER" id="PTHR40465:SF1">
    <property type="entry name" value="DUF6534 DOMAIN-CONTAINING PROTEIN"/>
    <property type="match status" value="1"/>
</dbReference>
<evidence type="ECO:0000259" key="2">
    <source>
        <dbReference type="Pfam" id="PF20152"/>
    </source>
</evidence>
<feature type="transmembrane region" description="Helical" evidence="1">
    <location>
        <begin position="203"/>
        <end position="230"/>
    </location>
</feature>
<dbReference type="Pfam" id="PF20152">
    <property type="entry name" value="DUF6534"/>
    <property type="match status" value="1"/>
</dbReference>
<feature type="transmembrane region" description="Helical" evidence="1">
    <location>
        <begin position="166"/>
        <end position="191"/>
    </location>
</feature>